<reference evidence="4 5" key="1">
    <citation type="submission" date="2018-08" db="EMBL/GenBank/DDBJ databases">
        <title>A genome reference for cultivated species of the human gut microbiota.</title>
        <authorList>
            <person name="Zou Y."/>
            <person name="Xue W."/>
            <person name="Luo G."/>
        </authorList>
    </citation>
    <scope>NUCLEOTIDE SEQUENCE [LARGE SCALE GENOMIC DNA]</scope>
    <source>
        <strain evidence="4 5">TF05-5AC</strain>
    </source>
</reference>
<feature type="compositionally biased region" description="Basic and acidic residues" evidence="1">
    <location>
        <begin position="63"/>
        <end position="76"/>
    </location>
</feature>
<dbReference type="RefSeq" id="WP_117544219.1">
    <property type="nucleotide sequence ID" value="NZ_QVLV01000004.1"/>
</dbReference>
<sequence>MKRRYTVFSLAVIIMFVCAAGCGVPGEKDFQPAVEQDNPEQNNSELSSLEQQTEEATDAMEESAAKKATEEKEPEAMKIKVASEEYEIVYELNRSRAAKELYTQLPLTLEVIDFSTNEKTFYPPEALDVSDTPPANAGKGTLAYYSLWEDVVMFYDHFGEGSNLYELGKAVSGTENIEKLAGTITVAVFQE</sequence>
<organism evidence="4 5">
    <name type="scientific">Eisenbergiella massiliensis</name>
    <dbReference type="NCBI Taxonomy" id="1720294"/>
    <lineage>
        <taxon>Bacteria</taxon>
        <taxon>Bacillati</taxon>
        <taxon>Bacillota</taxon>
        <taxon>Clostridia</taxon>
        <taxon>Lachnospirales</taxon>
        <taxon>Lachnospiraceae</taxon>
        <taxon>Eisenbergiella</taxon>
    </lineage>
</organism>
<evidence type="ECO:0000259" key="3">
    <source>
        <dbReference type="Pfam" id="PF18050"/>
    </source>
</evidence>
<feature type="chain" id="PRO_5017608199" description="Cyclophilin-like domain-containing protein" evidence="2">
    <location>
        <begin position="20"/>
        <end position="191"/>
    </location>
</feature>
<dbReference type="InterPro" id="IPR041183">
    <property type="entry name" value="Cyclophilin-like"/>
</dbReference>
<accession>A0A3E3I7P4</accession>
<proteinExistence type="predicted"/>
<feature type="region of interest" description="Disordered" evidence="1">
    <location>
        <begin position="30"/>
        <end position="76"/>
    </location>
</feature>
<dbReference type="AlphaFoldDB" id="A0A3E3I7P4"/>
<dbReference type="SUPFAM" id="SSF50891">
    <property type="entry name" value="Cyclophilin-like"/>
    <property type="match status" value="1"/>
</dbReference>
<evidence type="ECO:0000256" key="1">
    <source>
        <dbReference type="SAM" id="MobiDB-lite"/>
    </source>
</evidence>
<feature type="compositionally biased region" description="Acidic residues" evidence="1">
    <location>
        <begin position="52"/>
        <end position="61"/>
    </location>
</feature>
<keyword evidence="2" id="KW-0732">Signal</keyword>
<evidence type="ECO:0000313" key="4">
    <source>
        <dbReference type="EMBL" id="RGE62453.1"/>
    </source>
</evidence>
<dbReference type="InterPro" id="IPR029000">
    <property type="entry name" value="Cyclophilin-like_dom_sf"/>
</dbReference>
<comment type="caution">
    <text evidence="4">The sequence shown here is derived from an EMBL/GenBank/DDBJ whole genome shotgun (WGS) entry which is preliminary data.</text>
</comment>
<evidence type="ECO:0000313" key="5">
    <source>
        <dbReference type="Proteomes" id="UP000260812"/>
    </source>
</evidence>
<name>A0A3E3I7P4_9FIRM</name>
<dbReference type="Gene3D" id="2.40.100.20">
    <property type="match status" value="1"/>
</dbReference>
<dbReference type="EMBL" id="QVLV01000004">
    <property type="protein sequence ID" value="RGE62453.1"/>
    <property type="molecule type" value="Genomic_DNA"/>
</dbReference>
<feature type="signal peptide" evidence="2">
    <location>
        <begin position="1"/>
        <end position="19"/>
    </location>
</feature>
<feature type="domain" description="Cyclophilin-like" evidence="3">
    <location>
        <begin position="86"/>
        <end position="187"/>
    </location>
</feature>
<evidence type="ECO:0000256" key="2">
    <source>
        <dbReference type="SAM" id="SignalP"/>
    </source>
</evidence>
<protein>
    <recommendedName>
        <fullName evidence="3">Cyclophilin-like domain-containing protein</fullName>
    </recommendedName>
</protein>
<dbReference type="GeneID" id="97990940"/>
<dbReference type="Pfam" id="PF18050">
    <property type="entry name" value="Cyclophil_like2"/>
    <property type="match status" value="1"/>
</dbReference>
<dbReference type="Proteomes" id="UP000260812">
    <property type="component" value="Unassembled WGS sequence"/>
</dbReference>
<keyword evidence="5" id="KW-1185">Reference proteome</keyword>
<gene>
    <name evidence="4" type="ORF">DXC51_07570</name>
</gene>